<accession>D6CSX6</accession>
<reference evidence="2" key="2">
    <citation type="journal article" date="2010" name="PLoS Genet.">
        <title>Structure, function, and evolution of the Thiomonas spp. genome.</title>
        <authorList>
            <person name="Arsene-Ploetze F."/>
            <person name="Koechler S."/>
            <person name="Marchal M."/>
            <person name="Coppee J.Y."/>
            <person name="Chandler M."/>
            <person name="Bonnefoy V."/>
            <person name="Brochier-Armanet C."/>
            <person name="Barakat M."/>
            <person name="Barbe V."/>
            <person name="Battaglia-Brunet F."/>
            <person name="Bruneel O."/>
            <person name="Bryan C.G."/>
            <person name="Cleiss-Arnold J."/>
            <person name="Cruveiller S."/>
            <person name="Erhardt M."/>
            <person name="Heinrich-Salmeron A."/>
            <person name="Hommais F."/>
            <person name="Joulian C."/>
            <person name="Krin E."/>
            <person name="Lieutaud A."/>
            <person name="Lievremont D."/>
            <person name="Michel C."/>
            <person name="Muller D."/>
            <person name="Ortet P."/>
            <person name="Proux C."/>
            <person name="Siguier P."/>
            <person name="Roche D."/>
            <person name="Rouy Z."/>
            <person name="Salvignol G."/>
            <person name="Slyemi D."/>
            <person name="Talla E."/>
            <person name="Weiss S."/>
            <person name="Weissenbach J."/>
            <person name="Medigue C."/>
            <person name="Bertin P.N."/>
        </authorList>
    </citation>
    <scope>NUCLEOTIDE SEQUENCE [LARGE SCALE GENOMIC DNA]</scope>
    <source>
        <strain evidence="2">DSM 22701 / CIP 110005 / 3As</strain>
    </source>
</reference>
<dbReference type="HOGENOM" id="CLU_2541522_0_0_4"/>
<name>D6CSX6_THIA3</name>
<dbReference type="Proteomes" id="UP000002372">
    <property type="component" value="Chromosome"/>
</dbReference>
<dbReference type="EMBL" id="FP475956">
    <property type="protein sequence ID" value="CAZ88395.1"/>
    <property type="molecule type" value="Genomic_DNA"/>
</dbReference>
<organism evidence="1 2">
    <name type="scientific">Thiomonas arsenitoxydans (strain DSM 22701 / CIP 110005 / 3As)</name>
    <dbReference type="NCBI Taxonomy" id="426114"/>
    <lineage>
        <taxon>Bacteria</taxon>
        <taxon>Pseudomonadati</taxon>
        <taxon>Pseudomonadota</taxon>
        <taxon>Betaproteobacteria</taxon>
        <taxon>Burkholderiales</taxon>
        <taxon>Thiomonas</taxon>
    </lineage>
</organism>
<evidence type="ECO:0000313" key="2">
    <source>
        <dbReference type="Proteomes" id="UP000002372"/>
    </source>
</evidence>
<evidence type="ECO:0000313" key="1">
    <source>
        <dbReference type="EMBL" id="CAZ88395.1"/>
    </source>
</evidence>
<gene>
    <name evidence="1" type="ordered locus">THI_1722</name>
</gene>
<protein>
    <submittedName>
        <fullName evidence="1">Uncharacterized protein</fullName>
    </submittedName>
</protein>
<reference key="1">
    <citation type="submission" date="2009-07" db="EMBL/GenBank/DDBJ databases">
        <authorList>
            <person name="Genoscope - CEA"/>
        </authorList>
    </citation>
    <scope>NUCLEOTIDE SEQUENCE</scope>
    <source>
        <strain>3As</strain>
    </source>
</reference>
<proteinExistence type="predicted"/>
<sequence>MAVRLHEQLPLNPAAPCGMLMMVLLRQRMPLRNANLVPAHNATIDAGVRRNDAGRVFLIECVVTVLAEVDCIFEGCHRGFHRC</sequence>
<dbReference type="AlphaFoldDB" id="D6CSX6"/>
<dbReference type="KEGG" id="thi:THI_1722"/>